<dbReference type="EMBL" id="AP029263">
    <property type="protein sequence ID" value="BFF90338.1"/>
    <property type="molecule type" value="Genomic_DNA"/>
</dbReference>
<dbReference type="Proteomes" id="UP001500889">
    <property type="component" value="Chromosome O"/>
</dbReference>
<proteinExistence type="predicted"/>
<name>A0AAU9F6X2_DROMD</name>
<sequence length="78" mass="8700">MMAEKEGKDRQDVLFTARANSPPGRLRLMGDDNVESDDCKGQTGVTQSVDMQKGVTSQTHYRGDNDSPKETKKKLLKE</sequence>
<protein>
    <submittedName>
        <fullName evidence="2">Uncharacterized protein</fullName>
    </submittedName>
</protein>
<reference evidence="2 3" key="1">
    <citation type="submission" date="2024-02" db="EMBL/GenBank/DDBJ databases">
        <title>A chromosome-level genome assembly of Drosophila madeirensis, a fruit fly species endemic to Madeira island.</title>
        <authorList>
            <person name="Tomihara K."/>
            <person name="Llopart A."/>
            <person name="Yamamoto D."/>
        </authorList>
    </citation>
    <scope>NUCLEOTIDE SEQUENCE [LARGE SCALE GENOMIC DNA]</scope>
    <source>
        <strain evidence="2 3">RF1</strain>
    </source>
</reference>
<gene>
    <name evidence="2" type="ORF">DMAD_08882</name>
</gene>
<evidence type="ECO:0000313" key="3">
    <source>
        <dbReference type="Proteomes" id="UP001500889"/>
    </source>
</evidence>
<keyword evidence="3" id="KW-1185">Reference proteome</keyword>
<feature type="region of interest" description="Disordered" evidence="1">
    <location>
        <begin position="1"/>
        <end position="78"/>
    </location>
</feature>
<evidence type="ECO:0000256" key="1">
    <source>
        <dbReference type="SAM" id="MobiDB-lite"/>
    </source>
</evidence>
<feature type="compositionally biased region" description="Basic and acidic residues" evidence="1">
    <location>
        <begin position="61"/>
        <end position="70"/>
    </location>
</feature>
<accession>A0AAU9F6X2</accession>
<dbReference type="AlphaFoldDB" id="A0AAU9F6X2"/>
<feature type="compositionally biased region" description="Polar residues" evidence="1">
    <location>
        <begin position="43"/>
        <end position="60"/>
    </location>
</feature>
<organism evidence="2 3">
    <name type="scientific">Drosophila madeirensis</name>
    <name type="common">Fruit fly</name>
    <dbReference type="NCBI Taxonomy" id="30013"/>
    <lineage>
        <taxon>Eukaryota</taxon>
        <taxon>Metazoa</taxon>
        <taxon>Ecdysozoa</taxon>
        <taxon>Arthropoda</taxon>
        <taxon>Hexapoda</taxon>
        <taxon>Insecta</taxon>
        <taxon>Pterygota</taxon>
        <taxon>Neoptera</taxon>
        <taxon>Endopterygota</taxon>
        <taxon>Diptera</taxon>
        <taxon>Brachycera</taxon>
        <taxon>Muscomorpha</taxon>
        <taxon>Ephydroidea</taxon>
        <taxon>Drosophilidae</taxon>
        <taxon>Drosophila</taxon>
        <taxon>Sophophora</taxon>
    </lineage>
</organism>
<feature type="compositionally biased region" description="Basic and acidic residues" evidence="1">
    <location>
        <begin position="1"/>
        <end position="12"/>
    </location>
</feature>
<evidence type="ECO:0000313" key="2">
    <source>
        <dbReference type="EMBL" id="BFF90338.1"/>
    </source>
</evidence>